<dbReference type="EMBL" id="JAJEKE010000010">
    <property type="protein sequence ID" value="MCQ1530282.1"/>
    <property type="molecule type" value="Genomic_DNA"/>
</dbReference>
<keyword evidence="3" id="KW-1185">Reference proteome</keyword>
<dbReference type="RefSeq" id="WP_255227801.1">
    <property type="nucleotide sequence ID" value="NZ_JAJEKE010000010.1"/>
</dbReference>
<proteinExistence type="predicted"/>
<feature type="coiled-coil region" evidence="1">
    <location>
        <begin position="37"/>
        <end position="97"/>
    </location>
</feature>
<comment type="caution">
    <text evidence="2">The sequence shown here is derived from an EMBL/GenBank/DDBJ whole genome shotgun (WGS) entry which is preliminary data.</text>
</comment>
<dbReference type="SUPFAM" id="SSF47162">
    <property type="entry name" value="Apolipoprotein"/>
    <property type="match status" value="1"/>
</dbReference>
<protein>
    <submittedName>
        <fullName evidence="2">Uncharacterized protein</fullName>
    </submittedName>
</protein>
<keyword evidence="1" id="KW-0175">Coiled coil</keyword>
<dbReference type="Gene3D" id="6.10.250.2700">
    <property type="match status" value="2"/>
</dbReference>
<organism evidence="2 3">
    <name type="scientific">Lutispora saccharofermentans</name>
    <dbReference type="NCBI Taxonomy" id="3024236"/>
    <lineage>
        <taxon>Bacteria</taxon>
        <taxon>Bacillati</taxon>
        <taxon>Bacillota</taxon>
        <taxon>Clostridia</taxon>
        <taxon>Lutisporales</taxon>
        <taxon>Lutisporaceae</taxon>
        <taxon>Lutispora</taxon>
    </lineage>
</organism>
<evidence type="ECO:0000256" key="1">
    <source>
        <dbReference type="SAM" id="Coils"/>
    </source>
</evidence>
<dbReference type="Proteomes" id="UP001651880">
    <property type="component" value="Unassembled WGS sequence"/>
</dbReference>
<evidence type="ECO:0000313" key="2">
    <source>
        <dbReference type="EMBL" id="MCQ1530282.1"/>
    </source>
</evidence>
<reference evidence="2 3" key="1">
    <citation type="submission" date="2021-10" db="EMBL/GenBank/DDBJ databases">
        <title>Lutispora strain m25 sp. nov., a thermophilic, non-spore-forming bacterium isolated from a lab-scale methanogenic bioreactor digesting anaerobic sludge.</title>
        <authorList>
            <person name="El Houari A."/>
            <person name="Mcdonald J."/>
        </authorList>
    </citation>
    <scope>NUCLEOTIDE SEQUENCE [LARGE SCALE GENOMIC DNA]</scope>
    <source>
        <strain evidence="3">m25</strain>
    </source>
</reference>
<accession>A0ABT1NG98</accession>
<evidence type="ECO:0000313" key="3">
    <source>
        <dbReference type="Proteomes" id="UP001651880"/>
    </source>
</evidence>
<sequence length="155" mass="17868">MGNEEKILEMLIDLTKAIDNTRTELKAEIQGVRTELKEEIQGVRTELKEEIQGVRTELKEEIQGVRTELKAEIQGVRTELETEIRENRKEIIKIENKIESEISDKICGLYDSREVTNDKLDKISNDIGDIKETISNVELITASNWRDLTKLKSIK</sequence>
<name>A0ABT1NG98_9FIRM</name>
<gene>
    <name evidence="2" type="ORF">LJD61_12075</name>
</gene>